<dbReference type="RefSeq" id="WP_130108338.1">
    <property type="nucleotide sequence ID" value="NZ_CP025782.1"/>
</dbReference>
<evidence type="ECO:0000313" key="1">
    <source>
        <dbReference type="EMBL" id="QBC45862.1"/>
    </source>
</evidence>
<keyword evidence="1" id="KW-0614">Plasmid</keyword>
<dbReference type="Proteomes" id="UP000515917">
    <property type="component" value="Plasmid pl2"/>
</dbReference>
<evidence type="ECO:0000313" key="2">
    <source>
        <dbReference type="Proteomes" id="UP000515917"/>
    </source>
</evidence>
<protein>
    <recommendedName>
        <fullName evidence="3">C2H2-type domain-containing protein</fullName>
    </recommendedName>
</protein>
<proteinExistence type="predicted"/>
<reference evidence="1 2" key="1">
    <citation type="submission" date="2018-01" db="EMBL/GenBank/DDBJ databases">
        <title>Genome sequence of Iodobacter sp. strain PCH194 isolated from Indian Trans-Himalaya.</title>
        <authorList>
            <person name="Kumar V."/>
            <person name="Thakur V."/>
            <person name="Kumar S."/>
            <person name="Singh D."/>
        </authorList>
    </citation>
    <scope>NUCLEOTIDE SEQUENCE [LARGE SCALE GENOMIC DNA]</scope>
    <source>
        <strain evidence="1 2">PCH194</strain>
        <plasmid evidence="1 2">pl2</plasmid>
    </source>
</reference>
<geneLocation type="plasmid" evidence="1 2">
    <name>pl2</name>
</geneLocation>
<dbReference type="GeneID" id="39458524"/>
<sequence length="103" mass="11833">MKTHLVLAHFWDESILLLIPKKNDKGYLKQPVGGHRNALCKLCEETFFYDVSGFDGHLVVHTGRIFDREKLIETVIKPIASYCGTDFKVVDENIFWSNHPNVS</sequence>
<dbReference type="KEGG" id="ifl:C1H71_20175"/>
<keyword evidence="2" id="KW-1185">Reference proteome</keyword>
<dbReference type="AlphaFoldDB" id="A0A7G3GFH5"/>
<gene>
    <name evidence="1" type="ORF">C1H71_20175</name>
</gene>
<organism evidence="1 2">
    <name type="scientific">Iodobacter fluviatilis</name>
    <dbReference type="NCBI Taxonomy" id="537"/>
    <lineage>
        <taxon>Bacteria</taxon>
        <taxon>Pseudomonadati</taxon>
        <taxon>Pseudomonadota</taxon>
        <taxon>Betaproteobacteria</taxon>
        <taxon>Neisseriales</taxon>
        <taxon>Chitinibacteraceae</taxon>
        <taxon>Iodobacter</taxon>
    </lineage>
</organism>
<name>A0A7G3GFH5_9NEIS</name>
<dbReference type="EMBL" id="CP025782">
    <property type="protein sequence ID" value="QBC45862.1"/>
    <property type="molecule type" value="Genomic_DNA"/>
</dbReference>
<accession>A0A7G3GFH5</accession>
<evidence type="ECO:0008006" key="3">
    <source>
        <dbReference type="Google" id="ProtNLM"/>
    </source>
</evidence>